<evidence type="ECO:0000313" key="3">
    <source>
        <dbReference type="EMBL" id="ONK55760.1"/>
    </source>
</evidence>
<reference evidence="4" key="1">
    <citation type="journal article" date="2017" name="Nat. Commun.">
        <title>The asparagus genome sheds light on the origin and evolution of a young Y chromosome.</title>
        <authorList>
            <person name="Harkess A."/>
            <person name="Zhou J."/>
            <person name="Xu C."/>
            <person name="Bowers J.E."/>
            <person name="Van der Hulst R."/>
            <person name="Ayyampalayam S."/>
            <person name="Mercati F."/>
            <person name="Riccardi P."/>
            <person name="McKain M.R."/>
            <person name="Kakrana A."/>
            <person name="Tang H."/>
            <person name="Ray J."/>
            <person name="Groenendijk J."/>
            <person name="Arikit S."/>
            <person name="Mathioni S.M."/>
            <person name="Nakano M."/>
            <person name="Shan H."/>
            <person name="Telgmann-Rauber A."/>
            <person name="Kanno A."/>
            <person name="Yue Z."/>
            <person name="Chen H."/>
            <person name="Li W."/>
            <person name="Chen Y."/>
            <person name="Xu X."/>
            <person name="Zhang Y."/>
            <person name="Luo S."/>
            <person name="Chen H."/>
            <person name="Gao J."/>
            <person name="Mao Z."/>
            <person name="Pires J.C."/>
            <person name="Luo M."/>
            <person name="Kudrna D."/>
            <person name="Wing R.A."/>
            <person name="Meyers B.C."/>
            <person name="Yi K."/>
            <person name="Kong H."/>
            <person name="Lavrijsen P."/>
            <person name="Sunseri F."/>
            <person name="Falavigna A."/>
            <person name="Ye Y."/>
            <person name="Leebens-Mack J.H."/>
            <person name="Chen G."/>
        </authorList>
    </citation>
    <scope>NUCLEOTIDE SEQUENCE [LARGE SCALE GENOMIC DNA]</scope>
    <source>
        <strain evidence="4">cv. DH0086</strain>
    </source>
</reference>
<evidence type="ECO:0000259" key="2">
    <source>
        <dbReference type="Pfam" id="PF20636"/>
    </source>
</evidence>
<sequence length="335" mass="36141">MGKGNDPWDDSALTDAFDRAMSTYKKMHLKGNHGGSVKEGKHASDGNEKDTDVIGKAAGHVEPGDESNKISDNTKETFVPYDNQEMATKDSNQENHFSAGEHVPESGPCSSGLPPTDENTYDYSNQQSVDYAQLCKQYYELEDQKQKLLQQLHQANYWNYQTPASSSTYQLPQLSEYNGSEYGPQTACSLCSCHCIAVPVVSTACTMGAVSAGGYSCPSHLACCSVSQAHQVPVDDGQNATATVKCVEDPVNVARADDSAIKAGMWAVERAINSMKLELSATSNDGKGKQSVLESNASQSISSDTDLTAVLNAWYMAGFHTGRYLSEKSRKNANA</sequence>
<name>A0A5P1DZK3_ASPOF</name>
<dbReference type="CDD" id="cd22851">
    <property type="entry name" value="SMN_N"/>
    <property type="match status" value="1"/>
</dbReference>
<dbReference type="InterPro" id="IPR049481">
    <property type="entry name" value="SMN_G2-BD"/>
</dbReference>
<feature type="region of interest" description="Disordered" evidence="1">
    <location>
        <begin position="28"/>
        <end position="75"/>
    </location>
</feature>
<protein>
    <recommendedName>
        <fullName evidence="2">Survival Motor Neuron Gemin2-binding domain-containing protein</fullName>
    </recommendedName>
</protein>
<feature type="domain" description="Survival Motor Neuron Gemin2-binding" evidence="2">
    <location>
        <begin position="1"/>
        <end position="28"/>
    </location>
</feature>
<dbReference type="InterPro" id="IPR040424">
    <property type="entry name" value="Smn1"/>
</dbReference>
<keyword evidence="4" id="KW-1185">Reference proteome</keyword>
<organism evidence="3 4">
    <name type="scientific">Asparagus officinalis</name>
    <name type="common">Garden asparagus</name>
    <dbReference type="NCBI Taxonomy" id="4686"/>
    <lineage>
        <taxon>Eukaryota</taxon>
        <taxon>Viridiplantae</taxon>
        <taxon>Streptophyta</taxon>
        <taxon>Embryophyta</taxon>
        <taxon>Tracheophyta</taxon>
        <taxon>Spermatophyta</taxon>
        <taxon>Magnoliopsida</taxon>
        <taxon>Liliopsida</taxon>
        <taxon>Asparagales</taxon>
        <taxon>Asparagaceae</taxon>
        <taxon>Asparagoideae</taxon>
        <taxon>Asparagus</taxon>
    </lineage>
</organism>
<proteinExistence type="predicted"/>
<dbReference type="AlphaFoldDB" id="A0A5P1DZK3"/>
<dbReference type="PANTHER" id="PTHR39267:SF1">
    <property type="entry name" value="SURVIVAL MOTOR NEURON PROTEIN"/>
    <property type="match status" value="1"/>
</dbReference>
<dbReference type="Pfam" id="PF20636">
    <property type="entry name" value="SMN_G2-BD"/>
    <property type="match status" value="1"/>
</dbReference>
<dbReference type="OMA" id="KYKIMHS"/>
<feature type="compositionally biased region" description="Basic and acidic residues" evidence="1">
    <location>
        <begin position="62"/>
        <end position="75"/>
    </location>
</feature>
<accession>A0A5P1DZK3</accession>
<dbReference type="PANTHER" id="PTHR39267">
    <property type="entry name" value="SURVIVAL MOTOR NEURON-LIKE PROTEIN 1"/>
    <property type="match status" value="1"/>
</dbReference>
<feature type="region of interest" description="Disordered" evidence="1">
    <location>
        <begin position="96"/>
        <end position="122"/>
    </location>
</feature>
<dbReference type="Gramene" id="ONK55760">
    <property type="protein sequence ID" value="ONK55760"/>
    <property type="gene ID" value="A4U43_C10F710"/>
</dbReference>
<dbReference type="EMBL" id="CM007390">
    <property type="protein sequence ID" value="ONK55760.1"/>
    <property type="molecule type" value="Genomic_DNA"/>
</dbReference>
<gene>
    <name evidence="3" type="ORF">A4U43_C10F710</name>
</gene>
<feature type="compositionally biased region" description="Basic and acidic residues" evidence="1">
    <location>
        <begin position="36"/>
        <end position="53"/>
    </location>
</feature>
<dbReference type="Proteomes" id="UP000243459">
    <property type="component" value="Chromosome 10"/>
</dbReference>
<dbReference type="Pfam" id="PF20635">
    <property type="entry name" value="SMN_YG-box"/>
    <property type="match status" value="1"/>
</dbReference>
<evidence type="ECO:0000256" key="1">
    <source>
        <dbReference type="SAM" id="MobiDB-lite"/>
    </source>
</evidence>
<evidence type="ECO:0000313" key="4">
    <source>
        <dbReference type="Proteomes" id="UP000243459"/>
    </source>
</evidence>